<dbReference type="SUPFAM" id="SSF51445">
    <property type="entry name" value="(Trans)glycosidases"/>
    <property type="match status" value="1"/>
</dbReference>
<dbReference type="RefSeq" id="WP_189040606.1">
    <property type="nucleotide sequence ID" value="NZ_BMNB01000002.1"/>
</dbReference>
<evidence type="ECO:0000259" key="4">
    <source>
        <dbReference type="Pfam" id="PF13802"/>
    </source>
</evidence>
<dbReference type="EMBL" id="BMNB01000002">
    <property type="protein sequence ID" value="GGM23469.1"/>
    <property type="molecule type" value="Genomic_DNA"/>
</dbReference>
<feature type="domain" description="Glycosyl hydrolase family 31 C-terminal" evidence="5">
    <location>
        <begin position="600"/>
        <end position="685"/>
    </location>
</feature>
<gene>
    <name evidence="6" type="ORF">GCM10011608_05250</name>
</gene>
<sequence length="782" mass="85396">MPYRPPLVPYETFVADPPDLPVRAPGEDGPAVVSRAEVTGTDPHGATFKAALADGATMVVRVDAAGEGVIRVRLAEDPQARSRSARAVALVHPQPYPATVTVDDRQVRVAAGPVVAEITLDPWRIRFLRADGAVLVEQDPGTSDISGRRRTLPFGRSTADGVRVAWHESFLAPGDERFVGFGEKFTPLDKRGQRALMWNFDAFGSESDRSHKNIPFYLSNRGYGLLVDSGLPVQFDVCQSTHSAVQILVPDDLLDYYVLAGPTPAQVLDRLNLLTGRPYLPPRWAFGTWVSSGFYPDSQQQVLERARRIRQRGIPCDVLHLDCYWQVAGAWSDLRWDAEAFPDPTAMLRTLADQGFRVCLWMNPYLMTDSPLYADAERAGYFLRRPDGGTYVADVWHGTHPASGIVDFTNPAAVQWFSSLLRSLLEQGVAVFKTDFAEGVPADAVADNGMTGLELHNVYALMFNDVVARVTEEVAGHRTVWARSSYLGGQRHSAQWSGDVNATWPALASTLRGGLSHGLSGVPFWSHDTGGFHGVPEPELYVRWSQFGALSPLVRLHGTSSRLPWDFPPEAERHVVAALRLRYRLLPYLWSQAVRAARTGVPMMRALLVDTPHDPTAWTTDLQYRLGTDLLVAPVIDPSGRRDVYLPVGDDWIDAATGERYAGGQHLRVAVPLSRAPVYVRHGALLPLVTGGDTVGDGPFGEVTLISWGAVDGTTVVHDVDGDTVIEAVRDGAQLRIRTRGPLRVGQLVLAGVDEADRPARSLINGEVVSTSASTGLFPDAA</sequence>
<dbReference type="CDD" id="cd06593">
    <property type="entry name" value="GH31_xylosidase_YicI"/>
    <property type="match status" value="1"/>
</dbReference>
<evidence type="ECO:0000313" key="7">
    <source>
        <dbReference type="Proteomes" id="UP000608890"/>
    </source>
</evidence>
<evidence type="ECO:0000256" key="2">
    <source>
        <dbReference type="RuleBase" id="RU361185"/>
    </source>
</evidence>
<dbReference type="InterPro" id="IPR013780">
    <property type="entry name" value="Glyco_hydro_b"/>
</dbReference>
<accession>A0A917THH0</accession>
<dbReference type="GO" id="GO:0004553">
    <property type="term" value="F:hydrolase activity, hydrolyzing O-glycosyl compounds"/>
    <property type="evidence" value="ECO:0007669"/>
    <property type="project" value="InterPro"/>
</dbReference>
<dbReference type="PANTHER" id="PTHR43863">
    <property type="entry name" value="HYDROLASE, PUTATIVE (AFU_ORTHOLOGUE AFUA_1G03140)-RELATED"/>
    <property type="match status" value="1"/>
</dbReference>
<dbReference type="InterPro" id="IPR011013">
    <property type="entry name" value="Gal_mutarotase_sf_dom"/>
</dbReference>
<dbReference type="InterPro" id="IPR025887">
    <property type="entry name" value="Glyco_hydro_31_N_dom"/>
</dbReference>
<keyword evidence="7" id="KW-1185">Reference proteome</keyword>
<keyword evidence="2" id="KW-0326">Glycosidase</keyword>
<dbReference type="Pfam" id="PF21365">
    <property type="entry name" value="Glyco_hydro_31_3rd"/>
    <property type="match status" value="1"/>
</dbReference>
<feature type="domain" description="Glycoside hydrolase family 31 TIM barrel" evidence="3">
    <location>
        <begin position="278"/>
        <end position="591"/>
    </location>
</feature>
<evidence type="ECO:0000313" key="6">
    <source>
        <dbReference type="EMBL" id="GGM23469.1"/>
    </source>
</evidence>
<comment type="caution">
    <text evidence="6">The sequence shown here is derived from an EMBL/GenBank/DDBJ whole genome shotgun (WGS) entry which is preliminary data.</text>
</comment>
<dbReference type="SUPFAM" id="SSF51011">
    <property type="entry name" value="Glycosyl hydrolase domain"/>
    <property type="match status" value="1"/>
</dbReference>
<dbReference type="Gene3D" id="2.60.40.1760">
    <property type="entry name" value="glycosyl hydrolase (family 31)"/>
    <property type="match status" value="1"/>
</dbReference>
<organism evidence="6 7">
    <name type="scientific">Micromonospora sonchi</name>
    <dbReference type="NCBI Taxonomy" id="1763543"/>
    <lineage>
        <taxon>Bacteria</taxon>
        <taxon>Bacillati</taxon>
        <taxon>Actinomycetota</taxon>
        <taxon>Actinomycetes</taxon>
        <taxon>Micromonosporales</taxon>
        <taxon>Micromonosporaceae</taxon>
        <taxon>Micromonospora</taxon>
    </lineage>
</organism>
<dbReference type="GO" id="GO:0005975">
    <property type="term" value="P:carbohydrate metabolic process"/>
    <property type="evidence" value="ECO:0007669"/>
    <property type="project" value="InterPro"/>
</dbReference>
<dbReference type="Pfam" id="PF01055">
    <property type="entry name" value="Glyco_hydro_31_2nd"/>
    <property type="match status" value="1"/>
</dbReference>
<evidence type="ECO:0000256" key="1">
    <source>
        <dbReference type="ARBA" id="ARBA00007806"/>
    </source>
</evidence>
<name>A0A917THH0_9ACTN</name>
<dbReference type="CDD" id="cd14752">
    <property type="entry name" value="GH31_N"/>
    <property type="match status" value="1"/>
</dbReference>
<evidence type="ECO:0000259" key="5">
    <source>
        <dbReference type="Pfam" id="PF21365"/>
    </source>
</evidence>
<dbReference type="InterPro" id="IPR000322">
    <property type="entry name" value="Glyco_hydro_31_TIM"/>
</dbReference>
<feature type="domain" description="Glycoside hydrolase family 31 N-terminal" evidence="4">
    <location>
        <begin position="60"/>
        <end position="236"/>
    </location>
</feature>
<reference evidence="6" key="1">
    <citation type="journal article" date="2014" name="Int. J. Syst. Evol. Microbiol.">
        <title>Complete genome sequence of Corynebacterium casei LMG S-19264T (=DSM 44701T), isolated from a smear-ripened cheese.</title>
        <authorList>
            <consortium name="US DOE Joint Genome Institute (JGI-PGF)"/>
            <person name="Walter F."/>
            <person name="Albersmeier A."/>
            <person name="Kalinowski J."/>
            <person name="Ruckert C."/>
        </authorList>
    </citation>
    <scope>NUCLEOTIDE SEQUENCE</scope>
    <source>
        <strain evidence="6">CGMCC 4.7312</strain>
    </source>
</reference>
<dbReference type="GO" id="GO:0030246">
    <property type="term" value="F:carbohydrate binding"/>
    <property type="evidence" value="ECO:0007669"/>
    <property type="project" value="InterPro"/>
</dbReference>
<protein>
    <submittedName>
        <fullName evidence="6">Alpha-xylosidase</fullName>
    </submittedName>
</protein>
<dbReference type="SUPFAM" id="SSF74650">
    <property type="entry name" value="Galactose mutarotase-like"/>
    <property type="match status" value="1"/>
</dbReference>
<dbReference type="InterPro" id="IPR048395">
    <property type="entry name" value="Glyco_hydro_31_C"/>
</dbReference>
<dbReference type="Pfam" id="PF13802">
    <property type="entry name" value="Gal_mutarotas_2"/>
    <property type="match status" value="1"/>
</dbReference>
<dbReference type="PANTHER" id="PTHR43863:SF2">
    <property type="entry name" value="MALTASE-GLUCOAMYLASE"/>
    <property type="match status" value="1"/>
</dbReference>
<proteinExistence type="inferred from homology"/>
<dbReference type="Gene3D" id="2.60.40.1180">
    <property type="entry name" value="Golgi alpha-mannosidase II"/>
    <property type="match status" value="1"/>
</dbReference>
<dbReference type="InterPro" id="IPR017853">
    <property type="entry name" value="GH"/>
</dbReference>
<dbReference type="Proteomes" id="UP000608890">
    <property type="component" value="Unassembled WGS sequence"/>
</dbReference>
<reference evidence="6" key="2">
    <citation type="submission" date="2020-09" db="EMBL/GenBank/DDBJ databases">
        <authorList>
            <person name="Sun Q."/>
            <person name="Zhou Y."/>
        </authorList>
    </citation>
    <scope>NUCLEOTIDE SEQUENCE</scope>
    <source>
        <strain evidence="6">CGMCC 4.7312</strain>
    </source>
</reference>
<evidence type="ECO:0000259" key="3">
    <source>
        <dbReference type="Pfam" id="PF01055"/>
    </source>
</evidence>
<comment type="similarity">
    <text evidence="1 2">Belongs to the glycosyl hydrolase 31 family.</text>
</comment>
<dbReference type="InterPro" id="IPR051816">
    <property type="entry name" value="Glycosyl_Hydrolase_31"/>
</dbReference>
<dbReference type="AlphaFoldDB" id="A0A917THH0"/>
<dbReference type="Gene3D" id="3.20.20.80">
    <property type="entry name" value="Glycosidases"/>
    <property type="match status" value="1"/>
</dbReference>
<keyword evidence="2" id="KW-0378">Hydrolase</keyword>